<keyword evidence="7 11" id="KW-0812">Transmembrane</keyword>
<keyword evidence="4 11" id="KW-0813">Transport</keyword>
<feature type="domain" description="ABC transmembrane type-1" evidence="12">
    <location>
        <begin position="70"/>
        <end position="262"/>
    </location>
</feature>
<dbReference type="Pfam" id="PF00528">
    <property type="entry name" value="BPD_transp_1"/>
    <property type="match status" value="1"/>
</dbReference>
<evidence type="ECO:0000256" key="4">
    <source>
        <dbReference type="ARBA" id="ARBA00022448"/>
    </source>
</evidence>
<evidence type="ECO:0000256" key="1">
    <source>
        <dbReference type="ARBA" id="ARBA00002264"/>
    </source>
</evidence>
<reference evidence="13 14" key="1">
    <citation type="submission" date="2023-06" db="EMBL/GenBank/DDBJ databases">
        <title>Parasedimentitalea psychrophila sp. nov., a psychrophilic bacterium isolated from deep-sea sediment.</title>
        <authorList>
            <person name="Li A."/>
        </authorList>
    </citation>
    <scope>NUCLEOTIDE SEQUENCE [LARGE SCALE GENOMIC DNA]</scope>
    <source>
        <strain evidence="13 14">QS115</strain>
    </source>
</reference>
<evidence type="ECO:0000259" key="12">
    <source>
        <dbReference type="PROSITE" id="PS50928"/>
    </source>
</evidence>
<keyword evidence="9 11" id="KW-0472">Membrane</keyword>
<protein>
    <recommendedName>
        <fullName evidence="10">Maltose/maltodextrin transport system permease protein MalG</fullName>
    </recommendedName>
</protein>
<proteinExistence type="inferred from homology"/>
<evidence type="ECO:0000256" key="5">
    <source>
        <dbReference type="ARBA" id="ARBA00022475"/>
    </source>
</evidence>
<evidence type="ECO:0000256" key="10">
    <source>
        <dbReference type="ARBA" id="ARBA00041109"/>
    </source>
</evidence>
<dbReference type="PANTHER" id="PTHR32243:SF50">
    <property type="entry name" value="MALTOSE_MALTODEXTRIN TRANSPORT SYSTEM PERMEASE PROTEIN MALG"/>
    <property type="match status" value="1"/>
</dbReference>
<keyword evidence="14" id="KW-1185">Reference proteome</keyword>
<feature type="transmembrane region" description="Helical" evidence="11">
    <location>
        <begin position="182"/>
        <end position="204"/>
    </location>
</feature>
<dbReference type="GO" id="GO:0005886">
    <property type="term" value="C:plasma membrane"/>
    <property type="evidence" value="ECO:0007669"/>
    <property type="project" value="UniProtKB-SubCell"/>
</dbReference>
<comment type="subcellular location">
    <subcellularLocation>
        <location evidence="2 11">Cell membrane</location>
        <topology evidence="2 11">Multi-pass membrane protein</topology>
    </subcellularLocation>
</comment>
<dbReference type="InterPro" id="IPR050901">
    <property type="entry name" value="BP-dep_ABC_trans_perm"/>
</dbReference>
<feature type="transmembrane region" description="Helical" evidence="11">
    <location>
        <begin position="141"/>
        <end position="161"/>
    </location>
</feature>
<dbReference type="RefSeq" id="WP_270921067.1">
    <property type="nucleotide sequence ID" value="NZ_CP127247.1"/>
</dbReference>
<comment type="function">
    <text evidence="1">Part of the ABC transporter complex MalEFGK involved in maltose/maltodextrin import. Probably responsible for the translocation of the substrate across the membrane.</text>
</comment>
<dbReference type="PROSITE" id="PS50928">
    <property type="entry name" value="ABC_TM1"/>
    <property type="match status" value="1"/>
</dbReference>
<organism evidence="13 14">
    <name type="scientific">Parasedimentitalea psychrophila</name>
    <dbReference type="NCBI Taxonomy" id="2997337"/>
    <lineage>
        <taxon>Bacteria</taxon>
        <taxon>Pseudomonadati</taxon>
        <taxon>Pseudomonadota</taxon>
        <taxon>Alphaproteobacteria</taxon>
        <taxon>Rhodobacterales</taxon>
        <taxon>Paracoccaceae</taxon>
        <taxon>Parasedimentitalea</taxon>
    </lineage>
</organism>
<feature type="transmembrane region" description="Helical" evidence="11">
    <location>
        <begin position="12"/>
        <end position="34"/>
    </location>
</feature>
<gene>
    <name evidence="13" type="ORF">QPJ95_02330</name>
</gene>
<sequence length="276" mass="30506">MIGKPLRTLISWLLLLPIIIVILFPFAVMLSTALKRKDEVFTFTLTWFPKEIYFGNFAELFLELGFGRAIFNSLYISLGATLVSLALALPAAYALSRLPIRGKGFFTGYLLITQMISPIVLILGLFRMFAALGLINSHNALIIGHSAFFMAFAVWMLKSYFDTVPKDLEEAAWMDGASRLRAFGAIFLPICIPGIAVTSIFTFVNSWNEYAMSLTMLRDADMQTAPVQVAFLTGTLYEIEWNLIMAGTLVTTIPVAIIFSGIQGYLVRGLSVGGVK</sequence>
<evidence type="ECO:0000256" key="9">
    <source>
        <dbReference type="ARBA" id="ARBA00023136"/>
    </source>
</evidence>
<name>A0A9Y2L1F6_9RHOB</name>
<dbReference type="AlphaFoldDB" id="A0A9Y2L1F6"/>
<evidence type="ECO:0000313" key="14">
    <source>
        <dbReference type="Proteomes" id="UP001238334"/>
    </source>
</evidence>
<evidence type="ECO:0000256" key="3">
    <source>
        <dbReference type="ARBA" id="ARBA00009047"/>
    </source>
</evidence>
<evidence type="ECO:0000256" key="6">
    <source>
        <dbReference type="ARBA" id="ARBA00022597"/>
    </source>
</evidence>
<dbReference type="EMBL" id="CP127247">
    <property type="protein sequence ID" value="WIY25797.1"/>
    <property type="molecule type" value="Genomic_DNA"/>
</dbReference>
<keyword evidence="5" id="KW-1003">Cell membrane</keyword>
<dbReference type="CDD" id="cd06261">
    <property type="entry name" value="TM_PBP2"/>
    <property type="match status" value="1"/>
</dbReference>
<feature type="transmembrane region" description="Helical" evidence="11">
    <location>
        <begin position="243"/>
        <end position="267"/>
    </location>
</feature>
<comment type="similarity">
    <text evidence="3">Belongs to the binding-protein-dependent transport system permease family. MalFG subfamily.</text>
</comment>
<dbReference type="KEGG" id="ppso:QPJ95_02330"/>
<feature type="transmembrane region" description="Helical" evidence="11">
    <location>
        <begin position="108"/>
        <end position="135"/>
    </location>
</feature>
<dbReference type="SUPFAM" id="SSF161098">
    <property type="entry name" value="MetI-like"/>
    <property type="match status" value="1"/>
</dbReference>
<evidence type="ECO:0000256" key="2">
    <source>
        <dbReference type="ARBA" id="ARBA00004651"/>
    </source>
</evidence>
<dbReference type="Gene3D" id="1.10.3720.10">
    <property type="entry name" value="MetI-like"/>
    <property type="match status" value="1"/>
</dbReference>
<keyword evidence="8 11" id="KW-1133">Transmembrane helix</keyword>
<dbReference type="InterPro" id="IPR000515">
    <property type="entry name" value="MetI-like"/>
</dbReference>
<dbReference type="GO" id="GO:0055085">
    <property type="term" value="P:transmembrane transport"/>
    <property type="evidence" value="ECO:0007669"/>
    <property type="project" value="InterPro"/>
</dbReference>
<dbReference type="Proteomes" id="UP001238334">
    <property type="component" value="Chromosome"/>
</dbReference>
<evidence type="ECO:0000256" key="7">
    <source>
        <dbReference type="ARBA" id="ARBA00022692"/>
    </source>
</evidence>
<evidence type="ECO:0000313" key="13">
    <source>
        <dbReference type="EMBL" id="WIY25797.1"/>
    </source>
</evidence>
<dbReference type="PANTHER" id="PTHR32243">
    <property type="entry name" value="MALTOSE TRANSPORT SYSTEM PERMEASE-RELATED"/>
    <property type="match status" value="1"/>
</dbReference>
<keyword evidence="6" id="KW-0762">Sugar transport</keyword>
<evidence type="ECO:0000256" key="8">
    <source>
        <dbReference type="ARBA" id="ARBA00022989"/>
    </source>
</evidence>
<evidence type="ECO:0000256" key="11">
    <source>
        <dbReference type="RuleBase" id="RU363032"/>
    </source>
</evidence>
<dbReference type="InterPro" id="IPR035906">
    <property type="entry name" value="MetI-like_sf"/>
</dbReference>
<accession>A0A9Y2L1F6</accession>
<feature type="transmembrane region" description="Helical" evidence="11">
    <location>
        <begin position="74"/>
        <end position="96"/>
    </location>
</feature>